<protein>
    <submittedName>
        <fullName evidence="1">Uncharacterized protein</fullName>
    </submittedName>
</protein>
<gene>
    <name evidence="1" type="ORF">GWK16_16815</name>
</gene>
<keyword evidence="2" id="KW-1185">Reference proteome</keyword>
<evidence type="ECO:0000313" key="1">
    <source>
        <dbReference type="EMBL" id="NMJ42911.1"/>
    </source>
</evidence>
<proteinExistence type="predicted"/>
<dbReference type="EMBL" id="JABBKX010000006">
    <property type="protein sequence ID" value="NMJ42911.1"/>
    <property type="molecule type" value="Genomic_DNA"/>
</dbReference>
<sequence length="72" mass="7719">MRASRSRVALVPIPGAYAVTAWLDLWSPMLAGLAPWQTAALIVPHMLGAMVRGEIPAAHRRFGGCIVGRRVA</sequence>
<organism evidence="1 2">
    <name type="scientific">Neoroseomonas marina</name>
    <dbReference type="NCBI Taxonomy" id="1232220"/>
    <lineage>
        <taxon>Bacteria</taxon>
        <taxon>Pseudomonadati</taxon>
        <taxon>Pseudomonadota</taxon>
        <taxon>Alphaproteobacteria</taxon>
        <taxon>Acetobacterales</taxon>
        <taxon>Acetobacteraceae</taxon>
        <taxon>Neoroseomonas</taxon>
    </lineage>
</organism>
<comment type="caution">
    <text evidence="1">The sequence shown here is derived from an EMBL/GenBank/DDBJ whole genome shotgun (WGS) entry which is preliminary data.</text>
</comment>
<evidence type="ECO:0000313" key="2">
    <source>
        <dbReference type="Proteomes" id="UP000548582"/>
    </source>
</evidence>
<dbReference type="RefSeq" id="WP_170055149.1">
    <property type="nucleotide sequence ID" value="NZ_JABBKX010000006.1"/>
</dbReference>
<reference evidence="1 2" key="1">
    <citation type="submission" date="2020-03" db="EMBL/GenBank/DDBJ databases">
        <authorList>
            <person name="Sun Q."/>
        </authorList>
    </citation>
    <scope>NUCLEOTIDE SEQUENCE [LARGE SCALE GENOMIC DNA]</scope>
    <source>
        <strain evidence="1 2">JC162</strain>
    </source>
</reference>
<name>A0A848EEK7_9PROT</name>
<dbReference type="Proteomes" id="UP000548582">
    <property type="component" value="Unassembled WGS sequence"/>
</dbReference>
<dbReference type="AlphaFoldDB" id="A0A848EEK7"/>
<accession>A0A848EEK7</accession>